<gene>
    <name evidence="1" type="ORF">PIB30_060523</name>
</gene>
<keyword evidence="2" id="KW-1185">Reference proteome</keyword>
<proteinExistence type="predicted"/>
<dbReference type="EMBL" id="JASCZI010091157">
    <property type="protein sequence ID" value="MED6149240.1"/>
    <property type="molecule type" value="Genomic_DNA"/>
</dbReference>
<name>A0ABU6TM87_9FABA</name>
<evidence type="ECO:0000313" key="1">
    <source>
        <dbReference type="EMBL" id="MED6149240.1"/>
    </source>
</evidence>
<reference evidence="1 2" key="1">
    <citation type="journal article" date="2023" name="Plants (Basel)">
        <title>Bridging the Gap: Combining Genomics and Transcriptomics Approaches to Understand Stylosanthes scabra, an Orphan Legume from the Brazilian Caatinga.</title>
        <authorList>
            <person name="Ferreira-Neto J.R.C."/>
            <person name="da Silva M.D."/>
            <person name="Binneck E."/>
            <person name="de Melo N.F."/>
            <person name="da Silva R.H."/>
            <person name="de Melo A.L.T.M."/>
            <person name="Pandolfi V."/>
            <person name="Bustamante F.O."/>
            <person name="Brasileiro-Vidal A.C."/>
            <person name="Benko-Iseppon A.M."/>
        </authorList>
    </citation>
    <scope>NUCLEOTIDE SEQUENCE [LARGE SCALE GENOMIC DNA]</scope>
    <source>
        <tissue evidence="1">Leaves</tissue>
    </source>
</reference>
<dbReference type="Proteomes" id="UP001341840">
    <property type="component" value="Unassembled WGS sequence"/>
</dbReference>
<comment type="caution">
    <text evidence="1">The sequence shown here is derived from an EMBL/GenBank/DDBJ whole genome shotgun (WGS) entry which is preliminary data.</text>
</comment>
<accession>A0ABU6TM87</accession>
<evidence type="ECO:0000313" key="2">
    <source>
        <dbReference type="Proteomes" id="UP001341840"/>
    </source>
</evidence>
<sequence length="213" mass="24170">MKDVRDGELQRLEWLSETLRKQLLHKFATDLCFLKRLAVNKVNRASSKGGCLHTGVLRPFPRLMRSLDRPPTEPELFRETHTWKRDINTKFFANFQQATQQTQEEGDESAGKADPNIVWRQTLSEPHKNRVYRAGGFFASSLRTSGYGGSSASATSTHTGPATSKVVDLREQVQNSTQSLETQGQVLQQYIDEVRSLNDTLAERDAWAEVEEM</sequence>
<protein>
    <submittedName>
        <fullName evidence="1">Uncharacterized protein</fullName>
    </submittedName>
</protein>
<organism evidence="1 2">
    <name type="scientific">Stylosanthes scabra</name>
    <dbReference type="NCBI Taxonomy" id="79078"/>
    <lineage>
        <taxon>Eukaryota</taxon>
        <taxon>Viridiplantae</taxon>
        <taxon>Streptophyta</taxon>
        <taxon>Embryophyta</taxon>
        <taxon>Tracheophyta</taxon>
        <taxon>Spermatophyta</taxon>
        <taxon>Magnoliopsida</taxon>
        <taxon>eudicotyledons</taxon>
        <taxon>Gunneridae</taxon>
        <taxon>Pentapetalae</taxon>
        <taxon>rosids</taxon>
        <taxon>fabids</taxon>
        <taxon>Fabales</taxon>
        <taxon>Fabaceae</taxon>
        <taxon>Papilionoideae</taxon>
        <taxon>50 kb inversion clade</taxon>
        <taxon>dalbergioids sensu lato</taxon>
        <taxon>Dalbergieae</taxon>
        <taxon>Pterocarpus clade</taxon>
        <taxon>Stylosanthes</taxon>
    </lineage>
</organism>